<feature type="domain" description="Amine oxidase" evidence="7">
    <location>
        <begin position="21"/>
        <end position="515"/>
    </location>
</feature>
<keyword evidence="5" id="KW-0520">NAD</keyword>
<dbReference type="InterPro" id="IPR036188">
    <property type="entry name" value="FAD/NAD-bd_sf"/>
</dbReference>
<keyword evidence="2" id="KW-0732">Signal</keyword>
<comment type="caution">
    <text evidence="8">The sequence shown here is derived from an EMBL/GenBank/DDBJ whole genome shotgun (WGS) entry which is preliminary data.</text>
</comment>
<dbReference type="PANTHER" id="PTHR46091:SF3">
    <property type="entry name" value="AMINE OXIDASE DOMAIN-CONTAINING PROTEIN"/>
    <property type="match status" value="1"/>
</dbReference>
<reference evidence="8" key="1">
    <citation type="submission" date="2020-11" db="EMBL/GenBank/DDBJ databases">
        <title>Isolation and identification of active actinomycetes.</title>
        <authorList>
            <person name="Sun X."/>
        </authorList>
    </citation>
    <scope>NUCLEOTIDE SEQUENCE</scope>
    <source>
        <strain evidence="8">NEAU-A11</strain>
    </source>
</reference>
<keyword evidence="3" id="KW-0274">FAD</keyword>
<proteinExistence type="predicted"/>
<accession>A0A931CCY8</accession>
<sequence>MPEVDDVPSRHWDAIVVGAGLGGLVCAAYLAADGRRVLVTEQHDVAGGNSHVFRRRRAYEFDVGVHYLGDCGPGGVLPAILAGVGLAGRVNFLPMDQDGFDRIELPGLTMDMPAGWRAYRDRLVAALPGEAAGLDTFVGICSAVGTEMRDTLLSPVELTIQDLIATTPATVAWSRRPLAELFDHCGLSTRARSVLAAQSPNYGMGPAQATVGTHAMVTDHYLRGAYYPEGGGQVFAASLVEVVEANGGEVRTRCRVERILVEDGKATGVRIRGEREPITAPLVVSNADYRRTVLELVGPEHFPAGVVKRTRAATMGMPFVTLYLGLKRALPSRPNANVWWYDIDVDEYYKRLEAGEQGDVPFLFLSFASHKDPGSATVCPPGHTNFQAMTLCPSDYAPWGVEEGPAHGKRYRRNPEYLESKARMTERMLDSAERVLGPFRGDLAHVELGTPLTHERYTLSTAGTPFGMAQWGSGSGRPDTRTTIDGLFVVGANTRYGSGITGVAVSGISCASQILERRLLPEVHAGTVLGDPGRLPDRSPGWDPLLISRGKDRHDARGLAGIG</sequence>
<keyword evidence="6" id="KW-0812">Transmembrane</keyword>
<dbReference type="Proteomes" id="UP000598146">
    <property type="component" value="Unassembled WGS sequence"/>
</dbReference>
<organism evidence="8 9">
    <name type="scientific">Actinoplanes aureus</name>
    <dbReference type="NCBI Taxonomy" id="2792083"/>
    <lineage>
        <taxon>Bacteria</taxon>
        <taxon>Bacillati</taxon>
        <taxon>Actinomycetota</taxon>
        <taxon>Actinomycetes</taxon>
        <taxon>Micromonosporales</taxon>
        <taxon>Micromonosporaceae</taxon>
        <taxon>Actinoplanes</taxon>
    </lineage>
</organism>
<evidence type="ECO:0000256" key="1">
    <source>
        <dbReference type="ARBA" id="ARBA00022630"/>
    </source>
</evidence>
<evidence type="ECO:0000259" key="7">
    <source>
        <dbReference type="Pfam" id="PF01593"/>
    </source>
</evidence>
<evidence type="ECO:0000256" key="5">
    <source>
        <dbReference type="ARBA" id="ARBA00023027"/>
    </source>
</evidence>
<dbReference type="GO" id="GO:0016491">
    <property type="term" value="F:oxidoreductase activity"/>
    <property type="evidence" value="ECO:0007669"/>
    <property type="project" value="InterPro"/>
</dbReference>
<dbReference type="Pfam" id="PF01593">
    <property type="entry name" value="Amino_oxidase"/>
    <property type="match status" value="1"/>
</dbReference>
<evidence type="ECO:0000313" key="9">
    <source>
        <dbReference type="Proteomes" id="UP000598146"/>
    </source>
</evidence>
<dbReference type="AlphaFoldDB" id="A0A931CCY8"/>
<evidence type="ECO:0000256" key="2">
    <source>
        <dbReference type="ARBA" id="ARBA00022729"/>
    </source>
</evidence>
<gene>
    <name evidence="8" type="ORF">I4J89_40800</name>
</gene>
<evidence type="ECO:0000256" key="6">
    <source>
        <dbReference type="SAM" id="Phobius"/>
    </source>
</evidence>
<dbReference type="SUPFAM" id="SSF51905">
    <property type="entry name" value="FAD/NAD(P)-binding domain"/>
    <property type="match status" value="1"/>
</dbReference>
<keyword evidence="4" id="KW-0521">NADP</keyword>
<dbReference type="Gene3D" id="3.50.50.60">
    <property type="entry name" value="FAD/NAD(P)-binding domain"/>
    <property type="match status" value="2"/>
</dbReference>
<keyword evidence="6" id="KW-0472">Membrane</keyword>
<evidence type="ECO:0000313" key="8">
    <source>
        <dbReference type="EMBL" id="MBG0567804.1"/>
    </source>
</evidence>
<keyword evidence="1" id="KW-0285">Flavoprotein</keyword>
<protein>
    <submittedName>
        <fullName evidence="8">NAD(P)/FAD-dependent oxidoreductase</fullName>
    </submittedName>
</protein>
<dbReference type="PANTHER" id="PTHR46091">
    <property type="entry name" value="BLR7054 PROTEIN"/>
    <property type="match status" value="1"/>
</dbReference>
<evidence type="ECO:0000256" key="3">
    <source>
        <dbReference type="ARBA" id="ARBA00022827"/>
    </source>
</evidence>
<dbReference type="InterPro" id="IPR002937">
    <property type="entry name" value="Amino_oxidase"/>
</dbReference>
<name>A0A931CCY8_9ACTN</name>
<dbReference type="InterPro" id="IPR052206">
    <property type="entry name" value="Retinol_saturase"/>
</dbReference>
<feature type="transmembrane region" description="Helical" evidence="6">
    <location>
        <begin position="12"/>
        <end position="32"/>
    </location>
</feature>
<keyword evidence="6" id="KW-1133">Transmembrane helix</keyword>
<evidence type="ECO:0000256" key="4">
    <source>
        <dbReference type="ARBA" id="ARBA00022857"/>
    </source>
</evidence>
<keyword evidence="9" id="KW-1185">Reference proteome</keyword>
<dbReference type="EMBL" id="JADQTO010000030">
    <property type="protein sequence ID" value="MBG0567804.1"/>
    <property type="molecule type" value="Genomic_DNA"/>
</dbReference>